<dbReference type="SUPFAM" id="SSF56112">
    <property type="entry name" value="Protein kinase-like (PK-like)"/>
    <property type="match status" value="1"/>
</dbReference>
<organism evidence="2 3">
    <name type="scientific">Shewanella surugensis</name>
    <dbReference type="NCBI Taxonomy" id="212020"/>
    <lineage>
        <taxon>Bacteria</taxon>
        <taxon>Pseudomonadati</taxon>
        <taxon>Pseudomonadota</taxon>
        <taxon>Gammaproteobacteria</taxon>
        <taxon>Alteromonadales</taxon>
        <taxon>Shewanellaceae</taxon>
        <taxon>Shewanella</taxon>
    </lineage>
</organism>
<dbReference type="PANTHER" id="PTHR21064">
    <property type="entry name" value="AMINOGLYCOSIDE PHOSPHOTRANSFERASE DOMAIN-CONTAINING PROTEIN-RELATED"/>
    <property type="match status" value="1"/>
</dbReference>
<dbReference type="InterPro" id="IPR050249">
    <property type="entry name" value="Pseudomonas-type_ThrB"/>
</dbReference>
<evidence type="ECO:0000259" key="1">
    <source>
        <dbReference type="Pfam" id="PF01636"/>
    </source>
</evidence>
<sequence length="368" mass="42457">MDARLTDFIKQHVLVHFDLNWLELGDSLQLSPLGKGHINQTFLVQWPQGAMVLQRINTHVFSCPKSLMDNLHRVYQCLMGSHLDKQDPLTRYQLAIPRPLMTNKHQSMLDLGEQGVWRGMEYLESSHCIEQVDTSAQAETAARAFAHFSRHLMAIEPDKMQDVIPDFHDLSQRIKSLTQTVKEDPRQRLEGCQHWVDFAVNQTNFIEEVNHTLSLLPRRICHNDTKINNLLFKMHDMTAMAVIDLDTCMSGYLLYDFGDMVRTFCSTVEEDSHKLEQLGVRETIFAAICKGYLSELGDVISLAEKQSLWLGARLMCFMLGVRFLIDHLAGDHYFKIQYPGHNLVRAANQFTLYQRLLEQEADLVAYIY</sequence>
<gene>
    <name evidence="2" type="ORF">L2764_09145</name>
</gene>
<dbReference type="Gene3D" id="3.90.1200.10">
    <property type="match status" value="1"/>
</dbReference>
<keyword evidence="3" id="KW-1185">Reference proteome</keyword>
<dbReference type="Pfam" id="PF01636">
    <property type="entry name" value="APH"/>
    <property type="match status" value="1"/>
</dbReference>
<protein>
    <submittedName>
        <fullName evidence="2">Aminoglycoside phosphotransferase family protein</fullName>
    </submittedName>
</protein>
<accession>A0ABT0LA94</accession>
<dbReference type="EMBL" id="JAKIKS010000027">
    <property type="protein sequence ID" value="MCL1124638.1"/>
    <property type="molecule type" value="Genomic_DNA"/>
</dbReference>
<proteinExistence type="predicted"/>
<dbReference type="RefSeq" id="WP_248939915.1">
    <property type="nucleotide sequence ID" value="NZ_JAKIKS010000027.1"/>
</dbReference>
<dbReference type="PANTHER" id="PTHR21064:SF5">
    <property type="entry name" value="SLR1880 PROTEIN"/>
    <property type="match status" value="1"/>
</dbReference>
<dbReference type="InterPro" id="IPR002575">
    <property type="entry name" value="Aminoglycoside_PTrfase"/>
</dbReference>
<comment type="caution">
    <text evidence="2">The sequence shown here is derived from an EMBL/GenBank/DDBJ whole genome shotgun (WGS) entry which is preliminary data.</text>
</comment>
<reference evidence="2 3" key="1">
    <citation type="submission" date="2022-01" db="EMBL/GenBank/DDBJ databases">
        <title>Whole genome-based taxonomy of the Shewanellaceae.</title>
        <authorList>
            <person name="Martin-Rodriguez A.J."/>
        </authorList>
    </citation>
    <scope>NUCLEOTIDE SEQUENCE [LARGE SCALE GENOMIC DNA]</scope>
    <source>
        <strain evidence="2 3">DSM 17177</strain>
    </source>
</reference>
<feature type="domain" description="Aminoglycoside phosphotransferase" evidence="1">
    <location>
        <begin position="30"/>
        <end position="268"/>
    </location>
</feature>
<name>A0ABT0LA94_9GAMM</name>
<evidence type="ECO:0000313" key="3">
    <source>
        <dbReference type="Proteomes" id="UP001203423"/>
    </source>
</evidence>
<dbReference type="Proteomes" id="UP001203423">
    <property type="component" value="Unassembled WGS sequence"/>
</dbReference>
<evidence type="ECO:0000313" key="2">
    <source>
        <dbReference type="EMBL" id="MCL1124638.1"/>
    </source>
</evidence>
<dbReference type="InterPro" id="IPR011009">
    <property type="entry name" value="Kinase-like_dom_sf"/>
</dbReference>